<sequence length="78" mass="8326">MIERSIPQPDGLPTGAGTGLNDVADPHPEVHEDTDKVPHPGGADQHPEPDIGPNSYAHDGTPPPKPDYSRPTWTGEEE</sequence>
<dbReference type="RefSeq" id="WP_212658740.1">
    <property type="nucleotide sequence ID" value="NZ_JAGXTP010000001.1"/>
</dbReference>
<evidence type="ECO:0000313" key="2">
    <source>
        <dbReference type="EMBL" id="MBS3849253.1"/>
    </source>
</evidence>
<reference evidence="2" key="1">
    <citation type="submission" date="2021-04" db="EMBL/GenBank/DDBJ databases">
        <title>Devosia litorisediminis sp. nov., isolated from a sand dune.</title>
        <authorList>
            <person name="Park S."/>
            <person name="Yoon J.-H."/>
        </authorList>
    </citation>
    <scope>NUCLEOTIDE SEQUENCE</scope>
    <source>
        <strain evidence="2">BSSL-BM10</strain>
    </source>
</reference>
<name>A0A942E6Q4_9HYPH</name>
<gene>
    <name evidence="2" type="ORF">KD146_11150</name>
</gene>
<feature type="region of interest" description="Disordered" evidence="1">
    <location>
        <begin position="1"/>
        <end position="78"/>
    </location>
</feature>
<protein>
    <submittedName>
        <fullName evidence="2">Uncharacterized protein</fullName>
    </submittedName>
</protein>
<proteinExistence type="predicted"/>
<feature type="compositionally biased region" description="Basic and acidic residues" evidence="1">
    <location>
        <begin position="24"/>
        <end position="38"/>
    </location>
</feature>
<dbReference type="AlphaFoldDB" id="A0A942E6Q4"/>
<dbReference type="Proteomes" id="UP000678281">
    <property type="component" value="Unassembled WGS sequence"/>
</dbReference>
<comment type="caution">
    <text evidence="2">The sequence shown here is derived from an EMBL/GenBank/DDBJ whole genome shotgun (WGS) entry which is preliminary data.</text>
</comment>
<dbReference type="EMBL" id="JAGXTP010000001">
    <property type="protein sequence ID" value="MBS3849253.1"/>
    <property type="molecule type" value="Genomic_DNA"/>
</dbReference>
<keyword evidence="3" id="KW-1185">Reference proteome</keyword>
<accession>A0A942E6Q4</accession>
<evidence type="ECO:0000256" key="1">
    <source>
        <dbReference type="SAM" id="MobiDB-lite"/>
    </source>
</evidence>
<organism evidence="2 3">
    <name type="scientific">Devosia litorisediminis</name>
    <dbReference type="NCBI Taxonomy" id="2829817"/>
    <lineage>
        <taxon>Bacteria</taxon>
        <taxon>Pseudomonadati</taxon>
        <taxon>Pseudomonadota</taxon>
        <taxon>Alphaproteobacteria</taxon>
        <taxon>Hyphomicrobiales</taxon>
        <taxon>Devosiaceae</taxon>
        <taxon>Devosia</taxon>
    </lineage>
</organism>
<evidence type="ECO:0000313" key="3">
    <source>
        <dbReference type="Proteomes" id="UP000678281"/>
    </source>
</evidence>